<sequence>MNPMHKRAFLSRTAKTLGALVLGAALSASFASGAYAQQGAAGKRFAYLTPGLDLPFWRIVGKGVTDTVKAQGGTVTIYDSHNDAATQLKNAQDAVAQGVAGIVISPTDSSTAPSVLQIAARAKVPVVIADIGTNSGDYVSFISSENEKGAYETGKKLAEVMKQKGWDKGGYGISSISLARQNGKLRTEGFRRAMKEAGIPEVALNQMQRYTADETFRFVQDMMTAHPDMHGVFVQTDAPTLGAARAIQVAHKQGDIALVAFDGIPQFVDMIKDGTLTASGMQQPYLMGQKAAGAMLDHLAGKEPPKSIVVPVVVVSKDNLDQQLPIITQTVFGGEMK</sequence>
<dbReference type="Gene3D" id="3.40.50.2300">
    <property type="match status" value="2"/>
</dbReference>
<dbReference type="PANTHER" id="PTHR46847">
    <property type="entry name" value="D-ALLOSE-BINDING PERIPLASMIC PROTEIN-RELATED"/>
    <property type="match status" value="1"/>
</dbReference>
<proteinExistence type="inferred from homology"/>
<evidence type="ECO:0000313" key="6">
    <source>
        <dbReference type="EMBL" id="CAB3752326.1"/>
    </source>
</evidence>
<organism evidence="6 7">
    <name type="scientific">Paraburkholderia solisilvae</name>
    <dbReference type="NCBI Taxonomy" id="624376"/>
    <lineage>
        <taxon>Bacteria</taxon>
        <taxon>Pseudomonadati</taxon>
        <taxon>Pseudomonadota</taxon>
        <taxon>Betaproteobacteria</taxon>
        <taxon>Burkholderiales</taxon>
        <taxon>Burkholderiaceae</taxon>
        <taxon>Paraburkholderia</taxon>
    </lineage>
</organism>
<dbReference type="InterPro" id="IPR028082">
    <property type="entry name" value="Peripla_BP_I"/>
</dbReference>
<dbReference type="Proteomes" id="UP000494329">
    <property type="component" value="Unassembled WGS sequence"/>
</dbReference>
<dbReference type="InterPro" id="IPR025997">
    <property type="entry name" value="SBP_2_dom"/>
</dbReference>
<feature type="chain" id="PRO_5026928894" evidence="4">
    <location>
        <begin position="37"/>
        <end position="337"/>
    </location>
</feature>
<feature type="signal peptide" evidence="4">
    <location>
        <begin position="1"/>
        <end position="36"/>
    </location>
</feature>
<evidence type="ECO:0000256" key="3">
    <source>
        <dbReference type="ARBA" id="ARBA00022729"/>
    </source>
</evidence>
<reference evidence="6 7" key="1">
    <citation type="submission" date="2020-04" db="EMBL/GenBank/DDBJ databases">
        <authorList>
            <person name="De Canck E."/>
        </authorList>
    </citation>
    <scope>NUCLEOTIDE SEQUENCE [LARGE SCALE GENOMIC DNA]</scope>
    <source>
        <strain evidence="6 7">LMG 29739</strain>
    </source>
</reference>
<feature type="domain" description="Periplasmic binding protein" evidence="5">
    <location>
        <begin position="45"/>
        <end position="303"/>
    </location>
</feature>
<dbReference type="AlphaFoldDB" id="A0A6J5DHL6"/>
<comment type="similarity">
    <text evidence="2">Belongs to the bacterial solute-binding protein 2 family.</text>
</comment>
<evidence type="ECO:0000256" key="1">
    <source>
        <dbReference type="ARBA" id="ARBA00004196"/>
    </source>
</evidence>
<dbReference type="PROSITE" id="PS51318">
    <property type="entry name" value="TAT"/>
    <property type="match status" value="1"/>
</dbReference>
<dbReference type="RefSeq" id="WP_175110244.1">
    <property type="nucleotide sequence ID" value="NZ_CADIKF010000008.1"/>
</dbReference>
<protein>
    <submittedName>
        <fullName evidence="6">Ribose import binding protein RbsB</fullName>
    </submittedName>
</protein>
<dbReference type="InterPro" id="IPR006311">
    <property type="entry name" value="TAT_signal"/>
</dbReference>
<dbReference type="GO" id="GO:0030313">
    <property type="term" value="C:cell envelope"/>
    <property type="evidence" value="ECO:0007669"/>
    <property type="project" value="UniProtKB-SubCell"/>
</dbReference>
<evidence type="ECO:0000313" key="7">
    <source>
        <dbReference type="Proteomes" id="UP000494329"/>
    </source>
</evidence>
<dbReference type="SUPFAM" id="SSF53822">
    <property type="entry name" value="Periplasmic binding protein-like I"/>
    <property type="match status" value="1"/>
</dbReference>
<evidence type="ECO:0000259" key="5">
    <source>
        <dbReference type="Pfam" id="PF13407"/>
    </source>
</evidence>
<comment type="subcellular location">
    <subcellularLocation>
        <location evidence="1">Cell envelope</location>
    </subcellularLocation>
</comment>
<dbReference type="PANTHER" id="PTHR46847:SF1">
    <property type="entry name" value="D-ALLOSE-BINDING PERIPLASMIC PROTEIN-RELATED"/>
    <property type="match status" value="1"/>
</dbReference>
<name>A0A6J5DHL6_9BURK</name>
<dbReference type="Pfam" id="PF13407">
    <property type="entry name" value="Peripla_BP_4"/>
    <property type="match status" value="1"/>
</dbReference>
<dbReference type="EMBL" id="CADIKF010000008">
    <property type="protein sequence ID" value="CAB3752326.1"/>
    <property type="molecule type" value="Genomic_DNA"/>
</dbReference>
<evidence type="ECO:0000256" key="4">
    <source>
        <dbReference type="SAM" id="SignalP"/>
    </source>
</evidence>
<accession>A0A6J5DHL6</accession>
<keyword evidence="7" id="KW-1185">Reference proteome</keyword>
<keyword evidence="3 4" id="KW-0732">Signal</keyword>
<dbReference type="GO" id="GO:0030246">
    <property type="term" value="F:carbohydrate binding"/>
    <property type="evidence" value="ECO:0007669"/>
    <property type="project" value="UniProtKB-ARBA"/>
</dbReference>
<evidence type="ECO:0000256" key="2">
    <source>
        <dbReference type="ARBA" id="ARBA00007639"/>
    </source>
</evidence>
<gene>
    <name evidence="6" type="primary">rbsB_1</name>
    <name evidence="6" type="ORF">LMG29739_01513</name>
</gene>